<accession>A0A9P4IPA9</accession>
<feature type="region of interest" description="Disordered" evidence="1">
    <location>
        <begin position="352"/>
        <end position="374"/>
    </location>
</feature>
<dbReference type="OrthoDB" id="3643156at2759"/>
<evidence type="ECO:0000313" key="2">
    <source>
        <dbReference type="EMBL" id="KAF2101791.1"/>
    </source>
</evidence>
<reference evidence="2" key="1">
    <citation type="journal article" date="2020" name="Stud. Mycol.">
        <title>101 Dothideomycetes genomes: a test case for predicting lifestyles and emergence of pathogens.</title>
        <authorList>
            <person name="Haridas S."/>
            <person name="Albert R."/>
            <person name="Binder M."/>
            <person name="Bloem J."/>
            <person name="Labutti K."/>
            <person name="Salamov A."/>
            <person name="Andreopoulos B."/>
            <person name="Baker S."/>
            <person name="Barry K."/>
            <person name="Bills G."/>
            <person name="Bluhm B."/>
            <person name="Cannon C."/>
            <person name="Castanera R."/>
            <person name="Culley D."/>
            <person name="Daum C."/>
            <person name="Ezra D."/>
            <person name="Gonzalez J."/>
            <person name="Henrissat B."/>
            <person name="Kuo A."/>
            <person name="Liang C."/>
            <person name="Lipzen A."/>
            <person name="Lutzoni F."/>
            <person name="Magnuson J."/>
            <person name="Mondo S."/>
            <person name="Nolan M."/>
            <person name="Ohm R."/>
            <person name="Pangilinan J."/>
            <person name="Park H.-J."/>
            <person name="Ramirez L."/>
            <person name="Alfaro M."/>
            <person name="Sun H."/>
            <person name="Tritt A."/>
            <person name="Yoshinaga Y."/>
            <person name="Zwiers L.-H."/>
            <person name="Turgeon B."/>
            <person name="Goodwin S."/>
            <person name="Spatafora J."/>
            <person name="Crous P."/>
            <person name="Grigoriev I."/>
        </authorList>
    </citation>
    <scope>NUCLEOTIDE SEQUENCE</scope>
    <source>
        <strain evidence="2">CBS 133067</strain>
    </source>
</reference>
<dbReference type="EMBL" id="ML978123">
    <property type="protein sequence ID" value="KAF2101791.1"/>
    <property type="molecule type" value="Genomic_DNA"/>
</dbReference>
<evidence type="ECO:0000313" key="3">
    <source>
        <dbReference type="Proteomes" id="UP000799772"/>
    </source>
</evidence>
<dbReference type="AlphaFoldDB" id="A0A9P4IPA9"/>
<protein>
    <submittedName>
        <fullName evidence="2">Uncharacterized protein</fullName>
    </submittedName>
</protein>
<proteinExistence type="predicted"/>
<evidence type="ECO:0000256" key="1">
    <source>
        <dbReference type="SAM" id="MobiDB-lite"/>
    </source>
</evidence>
<name>A0A9P4IPA9_9PEZI</name>
<keyword evidence="3" id="KW-1185">Reference proteome</keyword>
<comment type="caution">
    <text evidence="2">The sequence shown here is derived from an EMBL/GenBank/DDBJ whole genome shotgun (WGS) entry which is preliminary data.</text>
</comment>
<gene>
    <name evidence="2" type="ORF">NA57DRAFT_53738</name>
</gene>
<sequence length="374" mass="41654">MGNPIEPSSVYFADEVLRTVSVQLRNGTYVDLGKIEGSHAYLALMKQFAEDASSVARNEPPIIPPLNFDRPAPAYDPRWPDAYQSLGTIPKMIKMAMKPFQSFLQDANTVVERPLPPADVHTKPLLDMVTSLTQKAKFAYPDTADFVFFGTPDTLRIDTSIVPRLRLACRLAGFEEWGRNVGSSMLAVSDYFQFAHESNEDDFSLQKQARALVIQHTQAALSLAIITTDDGKVHELSKTASYVKPPNDPSNPTDRKKFAQNAPNAIREFLKKDNEKKQNFDLEFDDVFLLGDQASQPEFIEAIEKVFHSEESNKKKSRIRTLDTKESTFASARGAARLARFGLLNAFNGCVPNDGCPSPPEDESEDISSDKSEL</sequence>
<dbReference type="Proteomes" id="UP000799772">
    <property type="component" value="Unassembled WGS sequence"/>
</dbReference>
<organism evidence="2 3">
    <name type="scientific">Rhizodiscina lignyota</name>
    <dbReference type="NCBI Taxonomy" id="1504668"/>
    <lineage>
        <taxon>Eukaryota</taxon>
        <taxon>Fungi</taxon>
        <taxon>Dikarya</taxon>
        <taxon>Ascomycota</taxon>
        <taxon>Pezizomycotina</taxon>
        <taxon>Dothideomycetes</taxon>
        <taxon>Pleosporomycetidae</taxon>
        <taxon>Aulographales</taxon>
        <taxon>Rhizodiscinaceae</taxon>
        <taxon>Rhizodiscina</taxon>
    </lineage>
</organism>